<name>A0ABX8ZUV0_9SPHN</name>
<evidence type="ECO:0000313" key="5">
    <source>
        <dbReference type="EMBL" id="QZD92652.1"/>
    </source>
</evidence>
<keyword evidence="6" id="KW-1185">Reference proteome</keyword>
<dbReference type="Proteomes" id="UP000824300">
    <property type="component" value="Chromosome"/>
</dbReference>
<dbReference type="EMBL" id="CP081296">
    <property type="protein sequence ID" value="QZD92652.1"/>
    <property type="molecule type" value="Genomic_DNA"/>
</dbReference>
<evidence type="ECO:0000313" key="6">
    <source>
        <dbReference type="Proteomes" id="UP000824300"/>
    </source>
</evidence>
<sequence>MSRRAHILALVLFPLVVVAALVLFAHQSGLVGKGAGFVMRAELPTDNSPIELPEIQGDESLPLVVIDPGHGGHDPGATSQGYVEKRLVLDLALALRDRLQELGVARVALTRDEDRYLLHADRYEIARRLEADLFLSIHADSAGDVGEVAGATIYTLSERASSQAAAIFAARENASDTLNGVNLSAESDSVGNILIELSQRRTQEQSARFASLIERVGEGRIEFHPQARRSAALRVLRAPDTPSVLFESGFISNEEDARRLASDEGRQTFAEVMASAIRLYFAREEAESPPA</sequence>
<dbReference type="InterPro" id="IPR002508">
    <property type="entry name" value="MurNAc-LAA_cat"/>
</dbReference>
<proteinExistence type="predicted"/>
<keyword evidence="3" id="KW-0378">Hydrolase</keyword>
<dbReference type="PANTHER" id="PTHR30404">
    <property type="entry name" value="N-ACETYLMURAMOYL-L-ALANINE AMIDASE"/>
    <property type="match status" value="1"/>
</dbReference>
<dbReference type="SMART" id="SM00646">
    <property type="entry name" value="Ami_3"/>
    <property type="match status" value="1"/>
</dbReference>
<evidence type="ECO:0000256" key="3">
    <source>
        <dbReference type="ARBA" id="ARBA00022801"/>
    </source>
</evidence>
<protein>
    <recommendedName>
        <fullName evidence="2">N-acetylmuramoyl-L-alanine amidase</fullName>
        <ecNumber evidence="2">3.5.1.28</ecNumber>
    </recommendedName>
</protein>
<dbReference type="Pfam" id="PF01520">
    <property type="entry name" value="Amidase_3"/>
    <property type="match status" value="1"/>
</dbReference>
<dbReference type="RefSeq" id="WP_221428350.1">
    <property type="nucleotide sequence ID" value="NZ_CP081296.1"/>
</dbReference>
<reference evidence="5 6" key="1">
    <citation type="submission" date="2021-08" db="EMBL/GenBank/DDBJ databases">
        <title>Comparative Genomics Analysis of the Genus Qipengyuania Reveals Extensive Genetic Diversity and Metabolic Versatility, Including the Description of Fifteen Novel Species.</title>
        <authorList>
            <person name="Liu Y."/>
        </authorList>
    </citation>
    <scope>NUCLEOTIDE SEQUENCE [LARGE SCALE GENOMIC DNA]</scope>
    <source>
        <strain evidence="5 6">1NDW3</strain>
    </source>
</reference>
<gene>
    <name evidence="5" type="ORF">K3162_00965</name>
</gene>
<dbReference type="InterPro" id="IPR050695">
    <property type="entry name" value="N-acetylmuramoyl_amidase_3"/>
</dbReference>
<dbReference type="SUPFAM" id="SSF53187">
    <property type="entry name" value="Zn-dependent exopeptidases"/>
    <property type="match status" value="1"/>
</dbReference>
<feature type="domain" description="MurNAc-LAA" evidence="4">
    <location>
        <begin position="123"/>
        <end position="278"/>
    </location>
</feature>
<evidence type="ECO:0000256" key="1">
    <source>
        <dbReference type="ARBA" id="ARBA00001561"/>
    </source>
</evidence>
<evidence type="ECO:0000256" key="2">
    <source>
        <dbReference type="ARBA" id="ARBA00011901"/>
    </source>
</evidence>
<accession>A0ABX8ZUV0</accession>
<organism evidence="5 6">
    <name type="scientific">Qipengyuania xiapuensis</name>
    <dbReference type="NCBI Taxonomy" id="2867236"/>
    <lineage>
        <taxon>Bacteria</taxon>
        <taxon>Pseudomonadati</taxon>
        <taxon>Pseudomonadota</taxon>
        <taxon>Alphaproteobacteria</taxon>
        <taxon>Sphingomonadales</taxon>
        <taxon>Erythrobacteraceae</taxon>
        <taxon>Qipengyuania</taxon>
    </lineage>
</organism>
<dbReference type="CDD" id="cd02696">
    <property type="entry name" value="MurNAc-LAA"/>
    <property type="match status" value="1"/>
</dbReference>
<evidence type="ECO:0000259" key="4">
    <source>
        <dbReference type="SMART" id="SM00646"/>
    </source>
</evidence>
<comment type="catalytic activity">
    <reaction evidence="1">
        <text>Hydrolyzes the link between N-acetylmuramoyl residues and L-amino acid residues in certain cell-wall glycopeptides.</text>
        <dbReference type="EC" id="3.5.1.28"/>
    </reaction>
</comment>
<dbReference type="PANTHER" id="PTHR30404:SF0">
    <property type="entry name" value="N-ACETYLMURAMOYL-L-ALANINE AMIDASE AMIC"/>
    <property type="match status" value="1"/>
</dbReference>
<dbReference type="Gene3D" id="3.40.630.40">
    <property type="entry name" value="Zn-dependent exopeptidases"/>
    <property type="match status" value="1"/>
</dbReference>
<dbReference type="EC" id="3.5.1.28" evidence="2"/>